<protein>
    <submittedName>
        <fullName evidence="1">Uncharacterized protein</fullName>
    </submittedName>
</protein>
<keyword evidence="2" id="KW-1185">Reference proteome</keyword>
<accession>A0AAU6WJI9</accession>
<gene>
    <name evidence="1" type="ORF">AAFP95_12150</name>
</gene>
<proteinExistence type="predicted"/>
<organism evidence="1 2">
    <name type="scientific">Chryseobacterium endophyticum</name>
    <dbReference type="NCBI Taxonomy" id="1854762"/>
    <lineage>
        <taxon>Bacteria</taxon>
        <taxon>Pseudomonadati</taxon>
        <taxon>Bacteroidota</taxon>
        <taxon>Flavobacteriia</taxon>
        <taxon>Flavobacteriales</taxon>
        <taxon>Weeksellaceae</taxon>
        <taxon>Chryseobacterium group</taxon>
        <taxon>Chryseobacterium</taxon>
    </lineage>
</organism>
<evidence type="ECO:0000313" key="1">
    <source>
        <dbReference type="EMBL" id="XAO72639.1"/>
    </source>
</evidence>
<dbReference type="AlphaFoldDB" id="A0AAU6WJI9"/>
<dbReference type="RefSeq" id="WP_345765404.1">
    <property type="nucleotide sequence ID" value="NZ_CP154834.1"/>
</dbReference>
<dbReference type="EMBL" id="CP154834">
    <property type="protein sequence ID" value="XAO72639.1"/>
    <property type="molecule type" value="Genomic_DNA"/>
</dbReference>
<dbReference type="Proteomes" id="UP001463665">
    <property type="component" value="Chromosome"/>
</dbReference>
<name>A0AAU6WJI9_9FLAO</name>
<reference evidence="1 2" key="1">
    <citation type="submission" date="2024-04" db="EMBL/GenBank/DDBJ databases">
        <title>Genome sequencing and assembly of rice foliar adapted Chryseobacterium endophyticum OsEnb-ALM-A6.</title>
        <authorList>
            <person name="Kumar S."/>
            <person name="Javed M."/>
            <person name="Chouhan V."/>
            <person name="Charishma K."/>
            <person name="Patel A."/>
            <person name="Kumar M."/>
            <person name="Sahu K.P."/>
            <person name="Kumar A."/>
        </authorList>
    </citation>
    <scope>NUCLEOTIDE SEQUENCE [LARGE SCALE GENOMIC DNA]</scope>
    <source>
        <strain evidence="1 2">OsEnb-ALM-A6</strain>
    </source>
</reference>
<evidence type="ECO:0000313" key="2">
    <source>
        <dbReference type="Proteomes" id="UP001463665"/>
    </source>
</evidence>
<sequence>MKIVGILTLIFGATSLFFKFQKTLNKLWDVVAAPKKPGKNTFWTGPILWD</sequence>